<reference evidence="6 7" key="1">
    <citation type="submission" date="2016-10" db="EMBL/GenBank/DDBJ databases">
        <authorList>
            <person name="de Groot N.N."/>
        </authorList>
    </citation>
    <scope>NUCLEOTIDE SEQUENCE [LARGE SCALE GENOMIC DNA]</scope>
    <source>
        <strain>J11</strain>
        <strain evidence="7">PG 39</strain>
    </source>
</reference>
<dbReference type="Proteomes" id="UP000199065">
    <property type="component" value="Unassembled WGS sequence"/>
</dbReference>
<sequence length="292" mass="30914">MPHPETTTDTALVISTHNLSKSFHHHVVLQDLNLAVPTGSIYGFIGANGAGKTTTIRILLGLSAATAGSARILGVSRGTLPPQPTAGVAYLPDVPALNPWMTARETLIFLGQISGVPADLAADRASGLLELVGLKNTHNKIGGFSRGMKQRLGIASTLIGAPQLIILDEPTSALDPLGRADVLALIRDLRDHATVFFSSHLLGDVQQVCTHVGILDSGRLLAQGSLPELLDRFTPPTSTLQLRAPSEIVGEAEHIIMTALKDAGIHTVQCQRLSADLQHLYTHLTQGERTSA</sequence>
<evidence type="ECO:0000313" key="7">
    <source>
        <dbReference type="Proteomes" id="UP000199065"/>
    </source>
</evidence>
<name>A0A1I2TJH1_9CORY</name>
<dbReference type="InterPro" id="IPR003439">
    <property type="entry name" value="ABC_transporter-like_ATP-bd"/>
</dbReference>
<protein>
    <submittedName>
        <fullName evidence="6">ABC-2 type transport system ATP-binding protein</fullName>
    </submittedName>
</protein>
<keyword evidence="4 6" id="KW-0067">ATP-binding</keyword>
<dbReference type="GO" id="GO:0005524">
    <property type="term" value="F:ATP binding"/>
    <property type="evidence" value="ECO:0007669"/>
    <property type="project" value="UniProtKB-KW"/>
</dbReference>
<comment type="similarity">
    <text evidence="1">Belongs to the ABC transporter superfamily.</text>
</comment>
<dbReference type="RefSeq" id="WP_092285879.1">
    <property type="nucleotide sequence ID" value="NZ_FOPJ01000008.1"/>
</dbReference>
<evidence type="ECO:0000256" key="1">
    <source>
        <dbReference type="ARBA" id="ARBA00005417"/>
    </source>
</evidence>
<dbReference type="STRING" id="185761.SAMN05660282_01421"/>
<organism evidence="6 7">
    <name type="scientific">Corynebacterium spheniscorum</name>
    <dbReference type="NCBI Taxonomy" id="185761"/>
    <lineage>
        <taxon>Bacteria</taxon>
        <taxon>Bacillati</taxon>
        <taxon>Actinomycetota</taxon>
        <taxon>Actinomycetes</taxon>
        <taxon>Mycobacteriales</taxon>
        <taxon>Corynebacteriaceae</taxon>
        <taxon>Corynebacterium</taxon>
    </lineage>
</organism>
<dbReference type="Gene3D" id="3.40.50.300">
    <property type="entry name" value="P-loop containing nucleotide triphosphate hydrolases"/>
    <property type="match status" value="1"/>
</dbReference>
<dbReference type="PANTHER" id="PTHR43335:SF4">
    <property type="entry name" value="ABC TRANSPORTER, ATP-BINDING PROTEIN"/>
    <property type="match status" value="1"/>
</dbReference>
<dbReference type="PROSITE" id="PS50893">
    <property type="entry name" value="ABC_TRANSPORTER_2"/>
    <property type="match status" value="1"/>
</dbReference>
<evidence type="ECO:0000256" key="2">
    <source>
        <dbReference type="ARBA" id="ARBA00022448"/>
    </source>
</evidence>
<dbReference type="PANTHER" id="PTHR43335">
    <property type="entry name" value="ABC TRANSPORTER, ATP-BINDING PROTEIN"/>
    <property type="match status" value="1"/>
</dbReference>
<dbReference type="InterPro" id="IPR003593">
    <property type="entry name" value="AAA+_ATPase"/>
</dbReference>
<dbReference type="Pfam" id="PF00005">
    <property type="entry name" value="ABC_tran"/>
    <property type="match status" value="1"/>
</dbReference>
<evidence type="ECO:0000313" key="6">
    <source>
        <dbReference type="EMBL" id="SFG62646.1"/>
    </source>
</evidence>
<accession>A0A1I2TJH1</accession>
<keyword evidence="7" id="KW-1185">Reference proteome</keyword>
<gene>
    <name evidence="6" type="ORF">SAMN05660282_01421</name>
</gene>
<dbReference type="OrthoDB" id="9804819at2"/>
<dbReference type="GO" id="GO:0016887">
    <property type="term" value="F:ATP hydrolysis activity"/>
    <property type="evidence" value="ECO:0007669"/>
    <property type="project" value="InterPro"/>
</dbReference>
<feature type="domain" description="ABC transporter" evidence="5">
    <location>
        <begin position="14"/>
        <end position="242"/>
    </location>
</feature>
<evidence type="ECO:0000259" key="5">
    <source>
        <dbReference type="PROSITE" id="PS50893"/>
    </source>
</evidence>
<evidence type="ECO:0000256" key="4">
    <source>
        <dbReference type="ARBA" id="ARBA00022840"/>
    </source>
</evidence>
<dbReference type="AlphaFoldDB" id="A0A1I2TJH1"/>
<evidence type="ECO:0000256" key="3">
    <source>
        <dbReference type="ARBA" id="ARBA00022741"/>
    </source>
</evidence>
<dbReference type="SUPFAM" id="SSF52540">
    <property type="entry name" value="P-loop containing nucleoside triphosphate hydrolases"/>
    <property type="match status" value="1"/>
</dbReference>
<dbReference type="EMBL" id="FOPJ01000008">
    <property type="protein sequence ID" value="SFG62646.1"/>
    <property type="molecule type" value="Genomic_DNA"/>
</dbReference>
<keyword evidence="2" id="KW-0813">Transport</keyword>
<dbReference type="SMART" id="SM00382">
    <property type="entry name" value="AAA"/>
    <property type="match status" value="1"/>
</dbReference>
<keyword evidence="3" id="KW-0547">Nucleotide-binding</keyword>
<dbReference type="InterPro" id="IPR027417">
    <property type="entry name" value="P-loop_NTPase"/>
</dbReference>
<proteinExistence type="inferred from homology"/>